<evidence type="ECO:0000256" key="1">
    <source>
        <dbReference type="SAM" id="MobiDB-lite"/>
    </source>
</evidence>
<keyword evidence="3" id="KW-1185">Reference proteome</keyword>
<dbReference type="EMBL" id="JBHUCM010000007">
    <property type="protein sequence ID" value="MFD1537016.1"/>
    <property type="molecule type" value="Genomic_DNA"/>
</dbReference>
<comment type="caution">
    <text evidence="2">The sequence shown here is derived from an EMBL/GenBank/DDBJ whole genome shotgun (WGS) entry which is preliminary data.</text>
</comment>
<gene>
    <name evidence="2" type="ORF">ACFSJ0_08225</name>
</gene>
<feature type="region of interest" description="Disordered" evidence="1">
    <location>
        <begin position="81"/>
        <end position="101"/>
    </location>
</feature>
<protein>
    <submittedName>
        <fullName evidence="2">Uncharacterized protein</fullName>
    </submittedName>
</protein>
<proteinExistence type="predicted"/>
<feature type="compositionally biased region" description="Polar residues" evidence="1">
    <location>
        <begin position="90"/>
        <end position="101"/>
    </location>
</feature>
<reference evidence="3" key="1">
    <citation type="journal article" date="2019" name="Int. J. Syst. Evol. Microbiol.">
        <title>The Global Catalogue of Microorganisms (GCM) 10K type strain sequencing project: providing services to taxonomists for standard genome sequencing and annotation.</title>
        <authorList>
            <consortium name="The Broad Institute Genomics Platform"/>
            <consortium name="The Broad Institute Genome Sequencing Center for Infectious Disease"/>
            <person name="Wu L."/>
            <person name="Ma J."/>
        </authorList>
    </citation>
    <scope>NUCLEOTIDE SEQUENCE [LARGE SCALE GENOMIC DNA]</scope>
    <source>
        <strain evidence="3">CGMCC 1.15399</strain>
    </source>
</reference>
<name>A0ABW4G3Y2_9ACTN</name>
<evidence type="ECO:0000313" key="2">
    <source>
        <dbReference type="EMBL" id="MFD1537016.1"/>
    </source>
</evidence>
<accession>A0ABW4G3Y2</accession>
<dbReference type="Proteomes" id="UP001597097">
    <property type="component" value="Unassembled WGS sequence"/>
</dbReference>
<organism evidence="2 3">
    <name type="scientific">Nonomuraea guangzhouensis</name>
    <dbReference type="NCBI Taxonomy" id="1291555"/>
    <lineage>
        <taxon>Bacteria</taxon>
        <taxon>Bacillati</taxon>
        <taxon>Actinomycetota</taxon>
        <taxon>Actinomycetes</taxon>
        <taxon>Streptosporangiales</taxon>
        <taxon>Streptosporangiaceae</taxon>
        <taxon>Nonomuraea</taxon>
    </lineage>
</organism>
<sequence>MLLKPSVIAISPAQSAHALRDALADQGIASDIHVGYGLALVSVWVSLVVWCDGNWFWWRVVGTTSASESCTPGIQRTNPLEPLGGWLAGTQRSTGTIRTRS</sequence>
<dbReference type="RefSeq" id="WP_219527954.1">
    <property type="nucleotide sequence ID" value="NZ_JAHKRM010000003.1"/>
</dbReference>
<evidence type="ECO:0000313" key="3">
    <source>
        <dbReference type="Proteomes" id="UP001597097"/>
    </source>
</evidence>